<gene>
    <name evidence="7" type="ORF">J437_LFUL016875</name>
</gene>
<protein>
    <recommendedName>
        <fullName evidence="9">CHY-type domain-containing protein</fullName>
    </recommendedName>
</protein>
<dbReference type="PANTHER" id="PTHR21319:SF53">
    <property type="entry name" value="RING FINGER AND CHY ZINC FINGER DOMAIN-CONTAINING PROTEIN 1"/>
    <property type="match status" value="1"/>
</dbReference>
<evidence type="ECO:0000259" key="5">
    <source>
        <dbReference type="PROSITE" id="PS51266"/>
    </source>
</evidence>
<dbReference type="GO" id="GO:0006511">
    <property type="term" value="P:ubiquitin-dependent protein catabolic process"/>
    <property type="evidence" value="ECO:0007669"/>
    <property type="project" value="TreeGrafter"/>
</dbReference>
<evidence type="ECO:0000313" key="7">
    <source>
        <dbReference type="EMBL" id="KAG8237622.1"/>
    </source>
</evidence>
<dbReference type="Proteomes" id="UP000792457">
    <property type="component" value="Unassembled WGS sequence"/>
</dbReference>
<dbReference type="SUPFAM" id="SSF161219">
    <property type="entry name" value="CHY zinc finger-like"/>
    <property type="match status" value="1"/>
</dbReference>
<comment type="caution">
    <text evidence="7">The sequence shown here is derived from an EMBL/GenBank/DDBJ whole genome shotgun (WGS) entry which is preliminary data.</text>
</comment>
<dbReference type="AlphaFoldDB" id="A0A8K0P913"/>
<dbReference type="GO" id="GO:0005634">
    <property type="term" value="C:nucleus"/>
    <property type="evidence" value="ECO:0007669"/>
    <property type="project" value="TreeGrafter"/>
</dbReference>
<dbReference type="EMBL" id="KZ309193">
    <property type="protein sequence ID" value="KAG8237622.1"/>
    <property type="molecule type" value="Genomic_DNA"/>
</dbReference>
<sequence length="129" mass="14952">MELGCDHYERNCKFIVSNAPCCRRIYSCRFCHDDKEDHAINRHEVDTLICAKCSTVQSVKLECEHCGVRFGKYGCLKCRLFDNEEKGQFHCEECGICRIGGKQNYFHCEKCNICLPKNSINGHKRKPLI</sequence>
<evidence type="ECO:0000256" key="4">
    <source>
        <dbReference type="PROSITE-ProRule" id="PRU00601"/>
    </source>
</evidence>
<dbReference type="GO" id="GO:0008270">
    <property type="term" value="F:zinc ion binding"/>
    <property type="evidence" value="ECO:0007669"/>
    <property type="project" value="UniProtKB-KW"/>
</dbReference>
<evidence type="ECO:0000256" key="1">
    <source>
        <dbReference type="ARBA" id="ARBA00022723"/>
    </source>
</evidence>
<keyword evidence="1" id="KW-0479">Metal-binding</keyword>
<dbReference type="InterPro" id="IPR037275">
    <property type="entry name" value="Znf_CTCHY_sf"/>
</dbReference>
<keyword evidence="2 4" id="KW-0863">Zinc-finger</keyword>
<dbReference type="InterPro" id="IPR037274">
    <property type="entry name" value="Znf_CHY_sf"/>
</dbReference>
<evidence type="ECO:0000259" key="6">
    <source>
        <dbReference type="PROSITE" id="PS51270"/>
    </source>
</evidence>
<dbReference type="PANTHER" id="PTHR21319">
    <property type="entry name" value="RING FINGER AND CHY ZINC FINGER DOMAIN-CONTAINING PROTEIN 1"/>
    <property type="match status" value="1"/>
</dbReference>
<reference evidence="7" key="1">
    <citation type="submission" date="2013-04" db="EMBL/GenBank/DDBJ databases">
        <authorList>
            <person name="Qu J."/>
            <person name="Murali S.C."/>
            <person name="Bandaranaike D."/>
            <person name="Bellair M."/>
            <person name="Blankenburg K."/>
            <person name="Chao H."/>
            <person name="Dinh H."/>
            <person name="Doddapaneni H."/>
            <person name="Downs B."/>
            <person name="Dugan-Rocha S."/>
            <person name="Elkadiri S."/>
            <person name="Gnanaolivu R.D."/>
            <person name="Hernandez B."/>
            <person name="Javaid M."/>
            <person name="Jayaseelan J.C."/>
            <person name="Lee S."/>
            <person name="Li M."/>
            <person name="Ming W."/>
            <person name="Munidasa M."/>
            <person name="Muniz J."/>
            <person name="Nguyen L."/>
            <person name="Ongeri F."/>
            <person name="Osuji N."/>
            <person name="Pu L.-L."/>
            <person name="Puazo M."/>
            <person name="Qu C."/>
            <person name="Quiroz J."/>
            <person name="Raj R."/>
            <person name="Weissenberger G."/>
            <person name="Xin Y."/>
            <person name="Zou X."/>
            <person name="Han Y."/>
            <person name="Richards S."/>
            <person name="Worley K."/>
            <person name="Muzny D."/>
            <person name="Gibbs R."/>
        </authorList>
    </citation>
    <scope>NUCLEOTIDE SEQUENCE</scope>
    <source>
        <strain evidence="7">Sampled in the wild</strain>
    </source>
</reference>
<dbReference type="PROSITE" id="PS51270">
    <property type="entry name" value="ZF_CTCHY"/>
    <property type="match status" value="1"/>
</dbReference>
<dbReference type="OrthoDB" id="411372at2759"/>
<evidence type="ECO:0008006" key="9">
    <source>
        <dbReference type="Google" id="ProtNLM"/>
    </source>
</evidence>
<evidence type="ECO:0000256" key="3">
    <source>
        <dbReference type="ARBA" id="ARBA00022833"/>
    </source>
</evidence>
<dbReference type="SUPFAM" id="SSF161245">
    <property type="entry name" value="Zinc hairpin stack"/>
    <property type="match status" value="1"/>
</dbReference>
<proteinExistence type="predicted"/>
<organism evidence="7 8">
    <name type="scientific">Ladona fulva</name>
    <name type="common">Scarce chaser dragonfly</name>
    <name type="synonym">Libellula fulva</name>
    <dbReference type="NCBI Taxonomy" id="123851"/>
    <lineage>
        <taxon>Eukaryota</taxon>
        <taxon>Metazoa</taxon>
        <taxon>Ecdysozoa</taxon>
        <taxon>Arthropoda</taxon>
        <taxon>Hexapoda</taxon>
        <taxon>Insecta</taxon>
        <taxon>Pterygota</taxon>
        <taxon>Palaeoptera</taxon>
        <taxon>Odonata</taxon>
        <taxon>Epiprocta</taxon>
        <taxon>Anisoptera</taxon>
        <taxon>Libelluloidea</taxon>
        <taxon>Libellulidae</taxon>
        <taxon>Ladona</taxon>
    </lineage>
</organism>
<dbReference type="InterPro" id="IPR008913">
    <property type="entry name" value="Znf_CHY"/>
</dbReference>
<reference evidence="7" key="2">
    <citation type="submission" date="2017-10" db="EMBL/GenBank/DDBJ databases">
        <title>Ladona fulva Genome sequencing and assembly.</title>
        <authorList>
            <person name="Murali S."/>
            <person name="Richards S."/>
            <person name="Bandaranaike D."/>
            <person name="Bellair M."/>
            <person name="Blankenburg K."/>
            <person name="Chao H."/>
            <person name="Dinh H."/>
            <person name="Doddapaneni H."/>
            <person name="Dugan-Rocha S."/>
            <person name="Elkadiri S."/>
            <person name="Gnanaolivu R."/>
            <person name="Hernandez B."/>
            <person name="Skinner E."/>
            <person name="Javaid M."/>
            <person name="Lee S."/>
            <person name="Li M."/>
            <person name="Ming W."/>
            <person name="Munidasa M."/>
            <person name="Muniz J."/>
            <person name="Nguyen L."/>
            <person name="Hughes D."/>
            <person name="Osuji N."/>
            <person name="Pu L.-L."/>
            <person name="Puazo M."/>
            <person name="Qu C."/>
            <person name="Quiroz J."/>
            <person name="Raj R."/>
            <person name="Weissenberger G."/>
            <person name="Xin Y."/>
            <person name="Zou X."/>
            <person name="Han Y."/>
            <person name="Worley K."/>
            <person name="Muzny D."/>
            <person name="Gibbs R."/>
        </authorList>
    </citation>
    <scope>NUCLEOTIDE SEQUENCE</scope>
    <source>
        <strain evidence="7">Sampled in the wild</strain>
    </source>
</reference>
<evidence type="ECO:0000256" key="2">
    <source>
        <dbReference type="ARBA" id="ARBA00022771"/>
    </source>
</evidence>
<evidence type="ECO:0000313" key="8">
    <source>
        <dbReference type="Proteomes" id="UP000792457"/>
    </source>
</evidence>
<name>A0A8K0P913_LADFU</name>
<dbReference type="GO" id="GO:0016567">
    <property type="term" value="P:protein ubiquitination"/>
    <property type="evidence" value="ECO:0007669"/>
    <property type="project" value="TreeGrafter"/>
</dbReference>
<feature type="domain" description="CTCHY-type" evidence="6">
    <location>
        <begin position="70"/>
        <end position="129"/>
    </location>
</feature>
<keyword evidence="3" id="KW-0862">Zinc</keyword>
<dbReference type="InterPro" id="IPR017921">
    <property type="entry name" value="Znf_CTCHY"/>
</dbReference>
<dbReference type="PROSITE" id="PS51266">
    <property type="entry name" value="ZF_CHY"/>
    <property type="match status" value="1"/>
</dbReference>
<dbReference type="Pfam" id="PF05495">
    <property type="entry name" value="zf-CHY"/>
    <property type="match status" value="1"/>
</dbReference>
<keyword evidence="8" id="KW-1185">Reference proteome</keyword>
<dbReference type="GO" id="GO:0061630">
    <property type="term" value="F:ubiquitin protein ligase activity"/>
    <property type="evidence" value="ECO:0007669"/>
    <property type="project" value="TreeGrafter"/>
</dbReference>
<accession>A0A8K0P913</accession>
<feature type="domain" description="CHY-type" evidence="5">
    <location>
        <begin position="1"/>
        <end position="68"/>
    </location>
</feature>